<name>A0AA86SCW1_9FABA</name>
<accession>A0AA86SCW1</accession>
<feature type="region of interest" description="Disordered" evidence="1">
    <location>
        <begin position="11"/>
        <end position="49"/>
    </location>
</feature>
<dbReference type="AlphaFoldDB" id="A0AA86SCW1"/>
<gene>
    <name evidence="2" type="ORF">AYBTSS11_LOCUS11575</name>
</gene>
<evidence type="ECO:0000256" key="1">
    <source>
        <dbReference type="SAM" id="MobiDB-lite"/>
    </source>
</evidence>
<evidence type="ECO:0000313" key="3">
    <source>
        <dbReference type="Proteomes" id="UP001189624"/>
    </source>
</evidence>
<reference evidence="2" key="1">
    <citation type="submission" date="2023-10" db="EMBL/GenBank/DDBJ databases">
        <authorList>
            <person name="Domelevo Entfellner J.-B."/>
        </authorList>
    </citation>
    <scope>NUCLEOTIDE SEQUENCE</scope>
</reference>
<dbReference type="Proteomes" id="UP001189624">
    <property type="component" value="Chromosome 3"/>
</dbReference>
<sequence>MHGCYQNLKKAGGDKVGNVDADAEQGICDAPTPPQSSNPSNSDKGLAASQEHLVRQPAGTWGYIFQIIFQVPLVSNRILLHVDNYLLFDGIVAYSVLWHIRFDNEAETQCVVNALP</sequence>
<dbReference type="Gramene" id="rna-AYBTSS11_LOCUS11575">
    <property type="protein sequence ID" value="CAJ1943834.1"/>
    <property type="gene ID" value="gene-AYBTSS11_LOCUS11575"/>
</dbReference>
<dbReference type="EMBL" id="OY731400">
    <property type="protein sequence ID" value="CAJ1943834.1"/>
    <property type="molecule type" value="Genomic_DNA"/>
</dbReference>
<organism evidence="2 3">
    <name type="scientific">Sphenostylis stenocarpa</name>
    <dbReference type="NCBI Taxonomy" id="92480"/>
    <lineage>
        <taxon>Eukaryota</taxon>
        <taxon>Viridiplantae</taxon>
        <taxon>Streptophyta</taxon>
        <taxon>Embryophyta</taxon>
        <taxon>Tracheophyta</taxon>
        <taxon>Spermatophyta</taxon>
        <taxon>Magnoliopsida</taxon>
        <taxon>eudicotyledons</taxon>
        <taxon>Gunneridae</taxon>
        <taxon>Pentapetalae</taxon>
        <taxon>rosids</taxon>
        <taxon>fabids</taxon>
        <taxon>Fabales</taxon>
        <taxon>Fabaceae</taxon>
        <taxon>Papilionoideae</taxon>
        <taxon>50 kb inversion clade</taxon>
        <taxon>NPAAA clade</taxon>
        <taxon>indigoferoid/millettioid clade</taxon>
        <taxon>Phaseoleae</taxon>
        <taxon>Sphenostylis</taxon>
    </lineage>
</organism>
<evidence type="ECO:0000313" key="2">
    <source>
        <dbReference type="EMBL" id="CAJ1943834.1"/>
    </source>
</evidence>
<protein>
    <submittedName>
        <fullName evidence="2">Uncharacterized protein</fullName>
    </submittedName>
</protein>
<proteinExistence type="predicted"/>
<keyword evidence="3" id="KW-1185">Reference proteome</keyword>